<dbReference type="PANTHER" id="PTHR33104:SF2">
    <property type="entry name" value="CXC3 LIKE CYSTEINE CLUSTER DOMAIN-CONTAINING PROTEIN"/>
    <property type="match status" value="1"/>
</dbReference>
<evidence type="ECO:0000313" key="3">
    <source>
        <dbReference type="Proteomes" id="UP001362999"/>
    </source>
</evidence>
<proteinExistence type="predicted"/>
<feature type="compositionally biased region" description="Acidic residues" evidence="1">
    <location>
        <begin position="627"/>
        <end position="637"/>
    </location>
</feature>
<keyword evidence="3" id="KW-1185">Reference proteome</keyword>
<sequence>STAVEKLTDGTGGPLPNRYYEFLRITRFYRHILMLKRAGRGHAASGVNGTSPGELAIRCPACPRPGINLPADWEDAPPELRFLYTFFLALDACFRLKRRLVSSALRDPALGAGWSYFVEPEPYRQYLLTVTDQVEMSTCSGLAALDYANTKFSRGYSVTGPTGVADLQKGERYANMDWITACILRWVHARLRKVVSYDIVCQWFKHLFERLKQLPPLVRLTVIIHFFNFVIPKMHIHAHTLKCQLCFSLNYLAGAGQTDGEGIERPWANIGGVASSTREMGPGSRADVLDDHWAFWNWCKLITLGELLRKRLDKAKRERDIQKEAFEAFTAEQHERVAGWEKMAQEYEADPSNGKNPYEVTTSALKESDVRLKLAEEEAADAARGVPSLHDVSPSSFVHNGLELEDQQRRLRIQIELKKAGTTTQQIDIIALRRTLSRGIVRFRKLQATYSPRALQALARRGGEAEELPETTPLMLPSALTPEEREVGCVAGVQHIEQLLRDAQCSEALMRLRNQLHIKSRYFDYKALHARHQGANTRTRTLVARNESKIRLHSEKYQAAWEALRLLAGGDVSKVGWRRLRKEDVRTMEDPEELTKRQALRARQDATRQERIRRLQEEGEDVRMHEEEEGNQGEEAEVSANPAENRREVSWIWTMAGSTGSDAELEDALRIEWTKARARSRRWAEEVLLLNEEHRRALVSFEHEAVRWEARAKEVPVGSVEVGFAQGAIAYALRQAAMFRTLAARLEVSMTEIHRGRGRKRMAALPSAAEGEEEEAGSDDDDDDEGAGGVASDEEFFMGGEAEE</sequence>
<organism evidence="2 3">
    <name type="scientific">Favolaschia claudopus</name>
    <dbReference type="NCBI Taxonomy" id="2862362"/>
    <lineage>
        <taxon>Eukaryota</taxon>
        <taxon>Fungi</taxon>
        <taxon>Dikarya</taxon>
        <taxon>Basidiomycota</taxon>
        <taxon>Agaricomycotina</taxon>
        <taxon>Agaricomycetes</taxon>
        <taxon>Agaricomycetidae</taxon>
        <taxon>Agaricales</taxon>
        <taxon>Marasmiineae</taxon>
        <taxon>Mycenaceae</taxon>
        <taxon>Favolaschia</taxon>
    </lineage>
</organism>
<protein>
    <recommendedName>
        <fullName evidence="4">CxC2-like cysteine cluster KDZ transposase-associated domain-containing protein</fullName>
    </recommendedName>
</protein>
<evidence type="ECO:0008006" key="4">
    <source>
        <dbReference type="Google" id="ProtNLM"/>
    </source>
</evidence>
<feature type="region of interest" description="Disordered" evidence="1">
    <location>
        <begin position="586"/>
        <end position="644"/>
    </location>
</feature>
<comment type="caution">
    <text evidence="2">The sequence shown here is derived from an EMBL/GenBank/DDBJ whole genome shotgun (WGS) entry which is preliminary data.</text>
</comment>
<feature type="region of interest" description="Disordered" evidence="1">
    <location>
        <begin position="757"/>
        <end position="804"/>
    </location>
</feature>
<dbReference type="PANTHER" id="PTHR33104">
    <property type="entry name" value="SI:DKEY-29D5.2"/>
    <property type="match status" value="1"/>
</dbReference>
<reference evidence="2 3" key="1">
    <citation type="journal article" date="2024" name="J Genomics">
        <title>Draft genome sequencing and assembly of Favolaschia claudopus CIRM-BRFM 2984 isolated from oak limbs.</title>
        <authorList>
            <person name="Navarro D."/>
            <person name="Drula E."/>
            <person name="Chaduli D."/>
            <person name="Cazenave R."/>
            <person name="Ahrendt S."/>
            <person name="Wang J."/>
            <person name="Lipzen A."/>
            <person name="Daum C."/>
            <person name="Barry K."/>
            <person name="Grigoriev I.V."/>
            <person name="Favel A."/>
            <person name="Rosso M.N."/>
            <person name="Martin F."/>
        </authorList>
    </citation>
    <scope>NUCLEOTIDE SEQUENCE [LARGE SCALE GENOMIC DNA]</scope>
    <source>
        <strain evidence="2 3">CIRM-BRFM 2984</strain>
    </source>
</reference>
<name>A0AAW0CL98_9AGAR</name>
<gene>
    <name evidence="2" type="ORF">R3P38DRAFT_2514465</name>
</gene>
<dbReference type="Pfam" id="PF18758">
    <property type="entry name" value="KDZ"/>
    <property type="match status" value="1"/>
</dbReference>
<dbReference type="Proteomes" id="UP001362999">
    <property type="component" value="Unassembled WGS sequence"/>
</dbReference>
<accession>A0AAW0CL98</accession>
<evidence type="ECO:0000256" key="1">
    <source>
        <dbReference type="SAM" id="MobiDB-lite"/>
    </source>
</evidence>
<feature type="compositionally biased region" description="Acidic residues" evidence="1">
    <location>
        <begin position="770"/>
        <end position="804"/>
    </location>
</feature>
<dbReference type="AlphaFoldDB" id="A0AAW0CL98"/>
<evidence type="ECO:0000313" key="2">
    <source>
        <dbReference type="EMBL" id="KAK7039747.1"/>
    </source>
</evidence>
<dbReference type="InterPro" id="IPR040521">
    <property type="entry name" value="KDZ"/>
</dbReference>
<feature type="non-terminal residue" evidence="2">
    <location>
        <position position="1"/>
    </location>
</feature>
<feature type="compositionally biased region" description="Basic and acidic residues" evidence="1">
    <location>
        <begin position="586"/>
        <end position="626"/>
    </location>
</feature>
<dbReference type="EMBL" id="JAWWNJ010000016">
    <property type="protein sequence ID" value="KAK7039747.1"/>
    <property type="molecule type" value="Genomic_DNA"/>
</dbReference>